<dbReference type="SMART" id="SM00494">
    <property type="entry name" value="ChtBD2"/>
    <property type="match status" value="1"/>
</dbReference>
<name>A0AAV5TRH9_9BILA</name>
<dbReference type="Gene3D" id="2.170.140.10">
    <property type="entry name" value="Chitin binding domain"/>
    <property type="match status" value="1"/>
</dbReference>
<dbReference type="AlphaFoldDB" id="A0AAV5TRH9"/>
<evidence type="ECO:0000313" key="4">
    <source>
        <dbReference type="Proteomes" id="UP001432027"/>
    </source>
</evidence>
<feature type="signal peptide" evidence="1">
    <location>
        <begin position="1"/>
        <end position="19"/>
    </location>
</feature>
<dbReference type="GO" id="GO:0008061">
    <property type="term" value="F:chitin binding"/>
    <property type="evidence" value="ECO:0007669"/>
    <property type="project" value="InterPro"/>
</dbReference>
<sequence>ATMLRLAVLVFLVCTRGAALDGKPDCSKVCEGVYGKGCSSEFYLCRNTILYTMHCHSGLYFDPLTKACNFKEKVRICADRRY</sequence>
<dbReference type="PROSITE" id="PS50940">
    <property type="entry name" value="CHIT_BIND_II"/>
    <property type="match status" value="1"/>
</dbReference>
<dbReference type="InterPro" id="IPR002557">
    <property type="entry name" value="Chitin-bd_dom"/>
</dbReference>
<dbReference type="EMBL" id="BTSX01000004">
    <property type="protein sequence ID" value="GMS96896.1"/>
    <property type="molecule type" value="Genomic_DNA"/>
</dbReference>
<feature type="non-terminal residue" evidence="3">
    <location>
        <position position="1"/>
    </location>
</feature>
<protein>
    <recommendedName>
        <fullName evidence="2">Chitin-binding type-2 domain-containing protein</fullName>
    </recommendedName>
</protein>
<dbReference type="Pfam" id="PF01607">
    <property type="entry name" value="CBM_14"/>
    <property type="match status" value="1"/>
</dbReference>
<evidence type="ECO:0000313" key="3">
    <source>
        <dbReference type="EMBL" id="GMS96896.1"/>
    </source>
</evidence>
<proteinExistence type="predicted"/>
<feature type="chain" id="PRO_5043876460" description="Chitin-binding type-2 domain-containing protein" evidence="1">
    <location>
        <begin position="20"/>
        <end position="82"/>
    </location>
</feature>
<dbReference type="InterPro" id="IPR036508">
    <property type="entry name" value="Chitin-bd_dom_sf"/>
</dbReference>
<organism evidence="3 4">
    <name type="scientific">Pristionchus entomophagus</name>
    <dbReference type="NCBI Taxonomy" id="358040"/>
    <lineage>
        <taxon>Eukaryota</taxon>
        <taxon>Metazoa</taxon>
        <taxon>Ecdysozoa</taxon>
        <taxon>Nematoda</taxon>
        <taxon>Chromadorea</taxon>
        <taxon>Rhabditida</taxon>
        <taxon>Rhabditina</taxon>
        <taxon>Diplogasteromorpha</taxon>
        <taxon>Diplogasteroidea</taxon>
        <taxon>Neodiplogasteridae</taxon>
        <taxon>Pristionchus</taxon>
    </lineage>
</organism>
<accession>A0AAV5TRH9</accession>
<gene>
    <name evidence="3" type="ORF">PENTCL1PPCAC_19071</name>
</gene>
<reference evidence="3" key="1">
    <citation type="submission" date="2023-10" db="EMBL/GenBank/DDBJ databases">
        <title>Genome assembly of Pristionchus species.</title>
        <authorList>
            <person name="Yoshida K."/>
            <person name="Sommer R.J."/>
        </authorList>
    </citation>
    <scope>NUCLEOTIDE SEQUENCE</scope>
    <source>
        <strain evidence="3">RS0144</strain>
    </source>
</reference>
<comment type="caution">
    <text evidence="3">The sequence shown here is derived from an EMBL/GenBank/DDBJ whole genome shotgun (WGS) entry which is preliminary data.</text>
</comment>
<keyword evidence="4" id="KW-1185">Reference proteome</keyword>
<feature type="domain" description="Chitin-binding type-2" evidence="2">
    <location>
        <begin position="23"/>
        <end position="79"/>
    </location>
</feature>
<evidence type="ECO:0000256" key="1">
    <source>
        <dbReference type="SAM" id="SignalP"/>
    </source>
</evidence>
<evidence type="ECO:0000259" key="2">
    <source>
        <dbReference type="PROSITE" id="PS50940"/>
    </source>
</evidence>
<dbReference type="GO" id="GO:0005576">
    <property type="term" value="C:extracellular region"/>
    <property type="evidence" value="ECO:0007669"/>
    <property type="project" value="InterPro"/>
</dbReference>
<dbReference type="SUPFAM" id="SSF57625">
    <property type="entry name" value="Invertebrate chitin-binding proteins"/>
    <property type="match status" value="1"/>
</dbReference>
<keyword evidence="1" id="KW-0732">Signal</keyword>
<dbReference type="Proteomes" id="UP001432027">
    <property type="component" value="Unassembled WGS sequence"/>
</dbReference>